<dbReference type="EMBL" id="JBHSLI010000001">
    <property type="protein sequence ID" value="MFC5291480.1"/>
    <property type="molecule type" value="Genomic_DNA"/>
</dbReference>
<dbReference type="SUPFAM" id="SSF52540">
    <property type="entry name" value="P-loop containing nucleoside triphosphate hydrolases"/>
    <property type="match status" value="1"/>
</dbReference>
<reference evidence="3" key="1">
    <citation type="journal article" date="2019" name="Int. J. Syst. Evol. Microbiol.">
        <title>The Global Catalogue of Microorganisms (GCM) 10K type strain sequencing project: providing services to taxonomists for standard genome sequencing and annotation.</title>
        <authorList>
            <consortium name="The Broad Institute Genomics Platform"/>
            <consortium name="The Broad Institute Genome Sequencing Center for Infectious Disease"/>
            <person name="Wu L."/>
            <person name="Ma J."/>
        </authorList>
    </citation>
    <scope>NUCLEOTIDE SEQUENCE [LARGE SCALE GENOMIC DNA]</scope>
    <source>
        <strain evidence="3">CGMCC 1.15643</strain>
    </source>
</reference>
<comment type="caution">
    <text evidence="2">The sequence shown here is derived from an EMBL/GenBank/DDBJ whole genome shotgun (WGS) entry which is preliminary data.</text>
</comment>
<gene>
    <name evidence="2" type="ORF">ACFPK2_00570</name>
</gene>
<evidence type="ECO:0000256" key="1">
    <source>
        <dbReference type="SAM" id="MobiDB-lite"/>
    </source>
</evidence>
<protein>
    <recommendedName>
        <fullName evidence="4">DUF927 domain-containing protein</fullName>
    </recommendedName>
</protein>
<dbReference type="InterPro" id="IPR027417">
    <property type="entry name" value="P-loop_NTPase"/>
</dbReference>
<name>A0ABW0EZB1_9HYPH</name>
<accession>A0ABW0EZB1</accession>
<sequence length="708" mass="76910">MSKPKPLKPLAPHLAPMADALAAAEQAARQQVSDAAAEAEAKRKAEQEQAELEDDARAIKDAFKRGGMKLALAMGRSCKTSWTADQVEDLIYPPEPPAPAGGGDDGGLPPSMPQPDEGDEPPKWKLKKNPVKKLPKDCPVIPLGIDGEVCFYLTPNGQFLPLDSHAAEGLRKLFAPDLSWLWNNFPKFKENTGEQTNWDAAKASDSLIQACGKRGPFDPSEKLRGQGAWRLPNGELVLHCGDRIFDGAAWQKPGYLLDHVYPGAPALPKPFTWSDDEPEAKAEKRRFFAELDALLTILDSWNWAAEFEQNVDTGERVNFHGTKHKISSLLVLGWICSALVGGALDWRPMIWLTGEAASGKSTLQKLVAAILGLRLVTSSDATAAGIYQSVGYSSRAAGIDEAEADPNSQKMKGMVELVRQSSSGGNILRGSNDPKKWRGFTARSSFLLSSIVIPPLFGQDLTRITILPLAPLPKGSQKPKIDQARWAAFGTMLLRRLVDNWYRWEATLESYAIALGELGHDGRGGEQLGGLLAMADMVRFDEIVSDDIALCCVPFDKRNQPKDETTSQQFLNWLITKTVVAFRGGNQMTIGALVAGAAGLVELSSEGATPYSYATHLHAHGVFVEGFKDQAWVTLPNQSAGLAHLLDGSPWGTKPGAALSGWQQAMQRLCTARGPDGQALGRKVNTRKLGIGRGWSLPAKIFLRMEEE</sequence>
<feature type="compositionally biased region" description="Low complexity" evidence="1">
    <location>
        <begin position="25"/>
        <end position="38"/>
    </location>
</feature>
<feature type="region of interest" description="Disordered" evidence="1">
    <location>
        <begin position="25"/>
        <end position="56"/>
    </location>
</feature>
<organism evidence="2 3">
    <name type="scientific">Bosea minatitlanensis</name>
    <dbReference type="NCBI Taxonomy" id="128782"/>
    <lineage>
        <taxon>Bacteria</taxon>
        <taxon>Pseudomonadati</taxon>
        <taxon>Pseudomonadota</taxon>
        <taxon>Alphaproteobacteria</taxon>
        <taxon>Hyphomicrobiales</taxon>
        <taxon>Boseaceae</taxon>
        <taxon>Bosea</taxon>
    </lineage>
</organism>
<proteinExistence type="predicted"/>
<feature type="region of interest" description="Disordered" evidence="1">
    <location>
        <begin position="90"/>
        <end position="130"/>
    </location>
</feature>
<evidence type="ECO:0000313" key="3">
    <source>
        <dbReference type="Proteomes" id="UP001595976"/>
    </source>
</evidence>
<dbReference type="RefSeq" id="WP_260349707.1">
    <property type="nucleotide sequence ID" value="NZ_JAOAOS010000026.1"/>
</dbReference>
<dbReference type="Proteomes" id="UP001595976">
    <property type="component" value="Unassembled WGS sequence"/>
</dbReference>
<evidence type="ECO:0000313" key="2">
    <source>
        <dbReference type="EMBL" id="MFC5291480.1"/>
    </source>
</evidence>
<evidence type="ECO:0008006" key="4">
    <source>
        <dbReference type="Google" id="ProtNLM"/>
    </source>
</evidence>
<keyword evidence="3" id="KW-1185">Reference proteome</keyword>